<dbReference type="Gene3D" id="2.170.130.10">
    <property type="entry name" value="TonB-dependent receptor, plug domain"/>
    <property type="match status" value="1"/>
</dbReference>
<organism evidence="7 9">
    <name type="scientific">Leyella lascolaii</name>
    <dbReference type="NCBI Taxonomy" id="1776379"/>
    <lineage>
        <taxon>Bacteria</taxon>
        <taxon>Pseudomonadati</taxon>
        <taxon>Bacteroidota</taxon>
        <taxon>Bacteroidia</taxon>
        <taxon>Bacteroidales</taxon>
        <taxon>Prevotellaceae</taxon>
        <taxon>Leyella</taxon>
    </lineage>
</organism>
<evidence type="ECO:0000256" key="1">
    <source>
        <dbReference type="ARBA" id="ARBA00004442"/>
    </source>
</evidence>
<reference evidence="7" key="2">
    <citation type="submission" date="2023-08" db="EMBL/GenBank/DDBJ databases">
        <title>Identification and characterization of horizontal gene transfer across gut microbiota members of farm animals based on homology search.</title>
        <authorList>
            <person name="Schwarzerova J."/>
            <person name="Nykrynova M."/>
            <person name="Jureckova K."/>
            <person name="Cejkova D."/>
            <person name="Rychlik I."/>
        </authorList>
    </citation>
    <scope>NUCLEOTIDE SEQUENCE</scope>
    <source>
        <strain evidence="7">ET15</strain>
        <strain evidence="6">ET37</strain>
    </source>
</reference>
<dbReference type="EMBL" id="JAUEIE010000001">
    <property type="protein sequence ID" value="MDN0021602.1"/>
    <property type="molecule type" value="Genomic_DNA"/>
</dbReference>
<feature type="signal peptide" evidence="4">
    <location>
        <begin position="1"/>
        <end position="22"/>
    </location>
</feature>
<dbReference type="InterPro" id="IPR008969">
    <property type="entry name" value="CarboxyPept-like_regulatory"/>
</dbReference>
<keyword evidence="4" id="KW-0732">Signal</keyword>
<keyword evidence="2" id="KW-0472">Membrane</keyword>
<dbReference type="GO" id="GO:0009279">
    <property type="term" value="C:cell outer membrane"/>
    <property type="evidence" value="ECO:0007669"/>
    <property type="project" value="UniProtKB-SubCell"/>
</dbReference>
<dbReference type="InterPro" id="IPR023996">
    <property type="entry name" value="TonB-dep_OMP_SusC/RagA"/>
</dbReference>
<dbReference type="SUPFAM" id="SSF49464">
    <property type="entry name" value="Carboxypeptidase regulatory domain-like"/>
    <property type="match status" value="1"/>
</dbReference>
<dbReference type="Gene3D" id="2.60.40.1120">
    <property type="entry name" value="Carboxypeptidase-like, regulatory domain"/>
    <property type="match status" value="1"/>
</dbReference>
<protein>
    <submittedName>
        <fullName evidence="7">SusC/RagA family TonB-linked outer membrane protein</fullName>
    </submittedName>
</protein>
<dbReference type="SUPFAM" id="SSF56935">
    <property type="entry name" value="Porins"/>
    <property type="match status" value="1"/>
</dbReference>
<sequence>MKMNHYIIAIAMVALSMQSALAQTAEHGRILVYDENNQPVPGVVVSIKGQDKTATTDADGAFALDYGDDDVLTFSHVGYLYKENRVKVKAGKDYIVCLKDRFKDELAGYTNHFSEYQSADDNLGAVSTVMGRDLQKYLSTDIITGLQGRMAGFNISQYRGFDLQRTSVNTKGDLIGNRPASYGQMPFSDNTRFTLGARGLAPVVIVDGVEREFFALDPENIESVTLEKDALSSLFLGMKSSRGALVITTKNPTNGKLHFSFTGKNGVHSNIKTPKPLNAQEYSWLLNEALSNDGSKTIYSSDDFRAFGDGSRPYMNPNVNWYDELLKKNALSQSYNLNVSGGGKAAQFIVSLGYNNENGLFREGRQNDYDTNFKVDRYMISSKINVNITRDFTASLDAVARVIKGNQPGGNGSGYSDLLLDIYQTPNNAYPILNPNGTYGGNASFTNNLVAKSMDSGYMTDNTRDIFAVLRMKYDFNRLVKGLSVRFTGSVANQNRTAVIRTKQNPVYRYSVTQDGKETYTLYGRSESQSNNFRQVGTYQKLYGQLAVDYQRQWGPHDFKASLLGDTRHEVVQYDLPMIPSNVMENVKYNYAKRYFAEFALIQSYFNRYAPGKRWGDFWAAGIGWNITNENFMKDVSWLDNLKFRTTYGYTGNGIDNSGYYRYRETFQQNATTSYPQGTSMSNGIFTIEVTPVANPFITWEKAHKLNIGIDFSMFGRRLSGTVDFYNNNFSDVLQTRGKSIALLGASYPTENIGKQRRSGVEIEIGWQDHIGALNYYVNGNWTLEKTKMIYMDEQLTPFAYQRLTGRPLGVTLGLQCDGFLTAEDIRNGYPVMAGYEAQPGDVKYVDKNNDNVIDEYDRTVIGGDKPLQYFGLDMGFEYKGIEFSMLWQGVYNRDIYVSDRTLVEGFQTYGQSYGQAYRNLLARWTPETAATAKYPRLSAGGNTYNYGGMYGSSLWMHKGNFIRLKNITLAYNLPENWSNNILGGLRVKVFVSAENALTFSSCDLVDPEVSFTSSPIQKCFFTGISLNF</sequence>
<evidence type="ECO:0000313" key="9">
    <source>
        <dbReference type="Proteomes" id="UP001168478"/>
    </source>
</evidence>
<reference evidence="7" key="1">
    <citation type="submission" date="2023-06" db="EMBL/GenBank/DDBJ databases">
        <authorList>
            <person name="Zeman M."/>
            <person name="Kubasova T."/>
            <person name="Jahodarova E."/>
            <person name="Nykrynova M."/>
            <person name="Rychlik I."/>
        </authorList>
    </citation>
    <scope>NUCLEOTIDE SEQUENCE</scope>
    <source>
        <strain evidence="7">ET15</strain>
        <strain evidence="6">ET37</strain>
    </source>
</reference>
<comment type="subcellular location">
    <subcellularLocation>
        <location evidence="1">Cell outer membrane</location>
    </subcellularLocation>
</comment>
<evidence type="ECO:0000256" key="2">
    <source>
        <dbReference type="ARBA" id="ARBA00023136"/>
    </source>
</evidence>
<dbReference type="Pfam" id="PF00593">
    <property type="entry name" value="TonB_dep_Rec_b-barrel"/>
    <property type="match status" value="1"/>
</dbReference>
<keyword evidence="8" id="KW-1185">Reference proteome</keyword>
<dbReference type="EMBL" id="JAUEIF010000001">
    <property type="protein sequence ID" value="MDN0024098.1"/>
    <property type="molecule type" value="Genomic_DNA"/>
</dbReference>
<proteinExistence type="predicted"/>
<evidence type="ECO:0000259" key="5">
    <source>
        <dbReference type="Pfam" id="PF00593"/>
    </source>
</evidence>
<evidence type="ECO:0000256" key="4">
    <source>
        <dbReference type="SAM" id="SignalP"/>
    </source>
</evidence>
<evidence type="ECO:0000313" key="7">
    <source>
        <dbReference type="EMBL" id="MDN0024098.1"/>
    </source>
</evidence>
<dbReference type="InterPro" id="IPR037066">
    <property type="entry name" value="Plug_dom_sf"/>
</dbReference>
<dbReference type="RefSeq" id="WP_289824417.1">
    <property type="nucleotide sequence ID" value="NZ_JAUEIE010000001.1"/>
</dbReference>
<keyword evidence="3" id="KW-0998">Cell outer membrane</keyword>
<evidence type="ECO:0000313" key="6">
    <source>
        <dbReference type="EMBL" id="MDN0021602.1"/>
    </source>
</evidence>
<dbReference type="InterPro" id="IPR000531">
    <property type="entry name" value="Beta-barrel_TonB"/>
</dbReference>
<evidence type="ECO:0000256" key="3">
    <source>
        <dbReference type="ARBA" id="ARBA00023237"/>
    </source>
</evidence>
<feature type="domain" description="TonB-dependent receptor-like beta-barrel" evidence="5">
    <location>
        <begin position="427"/>
        <end position="812"/>
    </location>
</feature>
<accession>A0AAW7JL18</accession>
<dbReference type="Proteomes" id="UP001168478">
    <property type="component" value="Unassembled WGS sequence"/>
</dbReference>
<name>A0AAW7JL18_9BACT</name>
<dbReference type="Proteomes" id="UP001167831">
    <property type="component" value="Unassembled WGS sequence"/>
</dbReference>
<feature type="chain" id="PRO_5043756639" evidence="4">
    <location>
        <begin position="23"/>
        <end position="1029"/>
    </location>
</feature>
<evidence type="ECO:0000313" key="8">
    <source>
        <dbReference type="Proteomes" id="UP001167831"/>
    </source>
</evidence>
<dbReference type="NCBIfam" id="TIGR04056">
    <property type="entry name" value="OMP_RagA_SusC"/>
    <property type="match status" value="1"/>
</dbReference>
<dbReference type="InterPro" id="IPR036942">
    <property type="entry name" value="Beta-barrel_TonB_sf"/>
</dbReference>
<dbReference type="Pfam" id="PF13715">
    <property type="entry name" value="CarbopepD_reg_2"/>
    <property type="match status" value="1"/>
</dbReference>
<comment type="caution">
    <text evidence="7">The sequence shown here is derived from an EMBL/GenBank/DDBJ whole genome shotgun (WGS) entry which is preliminary data.</text>
</comment>
<gene>
    <name evidence="6" type="ORF">QVN81_00980</name>
    <name evidence="7" type="ORF">QVN84_00970</name>
</gene>
<dbReference type="Gene3D" id="2.40.170.20">
    <property type="entry name" value="TonB-dependent receptor, beta-barrel domain"/>
    <property type="match status" value="1"/>
</dbReference>
<dbReference type="AlphaFoldDB" id="A0AAW7JL18"/>